<organism evidence="5 6">
    <name type="scientific">Corynebacterium spheniscorum</name>
    <dbReference type="NCBI Taxonomy" id="185761"/>
    <lineage>
        <taxon>Bacteria</taxon>
        <taxon>Bacillati</taxon>
        <taxon>Actinomycetota</taxon>
        <taxon>Actinomycetes</taxon>
        <taxon>Mycobacteriales</taxon>
        <taxon>Corynebacteriaceae</taxon>
        <taxon>Corynebacterium</taxon>
    </lineage>
</organism>
<feature type="repeat" description="ANK" evidence="3">
    <location>
        <begin position="66"/>
        <end position="98"/>
    </location>
</feature>
<evidence type="ECO:0000313" key="5">
    <source>
        <dbReference type="EMBL" id="SFG28201.1"/>
    </source>
</evidence>
<dbReference type="Proteomes" id="UP000199065">
    <property type="component" value="Unassembled WGS sequence"/>
</dbReference>
<gene>
    <name evidence="5" type="ORF">SAMN05660282_00475</name>
</gene>
<sequence>MLSSLANLFPMNQQHPQQPNENQPEDQLPDDLQDLANRLFEAARTGNAELITYIDSGVPVDLANHEGNTFLMLAAYAGHAALVTALAERGADPNRLNDRGQSPLAGAVFKKEDDVIEALLHAGADPLAGSPTAVDTAKLFGREGLVSRFTADEK</sequence>
<dbReference type="PROSITE" id="PS50088">
    <property type="entry name" value="ANK_REPEAT"/>
    <property type="match status" value="2"/>
</dbReference>
<dbReference type="Gene3D" id="1.25.40.20">
    <property type="entry name" value="Ankyrin repeat-containing domain"/>
    <property type="match status" value="1"/>
</dbReference>
<evidence type="ECO:0000256" key="4">
    <source>
        <dbReference type="SAM" id="MobiDB-lite"/>
    </source>
</evidence>
<dbReference type="Pfam" id="PF12796">
    <property type="entry name" value="Ank_2"/>
    <property type="match status" value="1"/>
</dbReference>
<dbReference type="SUPFAM" id="SSF48403">
    <property type="entry name" value="Ankyrin repeat"/>
    <property type="match status" value="1"/>
</dbReference>
<dbReference type="AlphaFoldDB" id="A0A1I2QRG0"/>
<evidence type="ECO:0000313" key="6">
    <source>
        <dbReference type="Proteomes" id="UP000199065"/>
    </source>
</evidence>
<dbReference type="STRING" id="185761.SAMN05660282_00475"/>
<dbReference type="SMART" id="SM00248">
    <property type="entry name" value="ANK"/>
    <property type="match status" value="3"/>
</dbReference>
<dbReference type="PROSITE" id="PS50297">
    <property type="entry name" value="ANK_REP_REGION"/>
    <property type="match status" value="2"/>
</dbReference>
<evidence type="ECO:0000256" key="3">
    <source>
        <dbReference type="PROSITE-ProRule" id="PRU00023"/>
    </source>
</evidence>
<proteinExistence type="predicted"/>
<keyword evidence="1" id="KW-0677">Repeat</keyword>
<evidence type="ECO:0000256" key="1">
    <source>
        <dbReference type="ARBA" id="ARBA00022737"/>
    </source>
</evidence>
<dbReference type="PANTHER" id="PTHR24171">
    <property type="entry name" value="ANKYRIN REPEAT DOMAIN-CONTAINING PROTEIN 39-RELATED"/>
    <property type="match status" value="1"/>
</dbReference>
<evidence type="ECO:0000256" key="2">
    <source>
        <dbReference type="ARBA" id="ARBA00023043"/>
    </source>
</evidence>
<keyword evidence="6" id="KW-1185">Reference proteome</keyword>
<feature type="compositionally biased region" description="Low complexity" evidence="4">
    <location>
        <begin position="12"/>
        <end position="22"/>
    </location>
</feature>
<protein>
    <submittedName>
        <fullName evidence="5">Uncharacterized protein</fullName>
    </submittedName>
</protein>
<dbReference type="InterPro" id="IPR002110">
    <property type="entry name" value="Ankyrin_rpt"/>
</dbReference>
<feature type="repeat" description="ANK" evidence="3">
    <location>
        <begin position="99"/>
        <end position="125"/>
    </location>
</feature>
<reference evidence="5 6" key="1">
    <citation type="submission" date="2016-10" db="EMBL/GenBank/DDBJ databases">
        <authorList>
            <person name="de Groot N.N."/>
        </authorList>
    </citation>
    <scope>NUCLEOTIDE SEQUENCE [LARGE SCALE GENOMIC DNA]</scope>
    <source>
        <strain>J11</strain>
        <strain evidence="6">PG 39</strain>
    </source>
</reference>
<dbReference type="EMBL" id="FOPJ01000002">
    <property type="protein sequence ID" value="SFG28201.1"/>
    <property type="molecule type" value="Genomic_DNA"/>
</dbReference>
<dbReference type="InterPro" id="IPR036770">
    <property type="entry name" value="Ankyrin_rpt-contain_sf"/>
</dbReference>
<feature type="region of interest" description="Disordered" evidence="4">
    <location>
        <begin position="9"/>
        <end position="29"/>
    </location>
</feature>
<accession>A0A1I2QRG0</accession>
<name>A0A1I2QRG0_9CORY</name>
<keyword evidence="2 3" id="KW-0040">ANK repeat</keyword>